<accession>A0ACD5ZGR0</accession>
<protein>
    <submittedName>
        <fullName evidence="1">Uncharacterized protein</fullName>
    </submittedName>
</protein>
<proteinExistence type="predicted"/>
<dbReference type="Proteomes" id="UP001732700">
    <property type="component" value="Chromosome 6D"/>
</dbReference>
<name>A0ACD5ZGR0_AVESA</name>
<reference evidence="1" key="1">
    <citation type="submission" date="2021-05" db="EMBL/GenBank/DDBJ databases">
        <authorList>
            <person name="Scholz U."/>
            <person name="Mascher M."/>
            <person name="Fiebig A."/>
        </authorList>
    </citation>
    <scope>NUCLEOTIDE SEQUENCE [LARGE SCALE GENOMIC DNA]</scope>
</reference>
<sequence>MSQFGNGEVSQYVSSDIDVVPALSEVTLPSFPGYRTFYIEKDMFNSPVTSFSTFWAANGGLQSTSNFTSDLCIKNGSPNGKLSSESHTIAISGCDTSLPSAQSSYYKGNPGYLRMLYPKVSEEICWSEEPHQGVSEYPVRIDVSDQRNVIVSQQNQDTIIVDHDTHLATEKEWFSSGSSRQFLGSSGSGGSVLKAVDARSTTPSNYAYFHGQNNVSSPFNVDELCSDNSPSSDTAPTKSRMRWTPELHERFVDAVNKLGGSEKATPKAVQKVMKVEGLTIYHVKSHLQKYRTICHQSESSDVTSTERSSQMDEVCSQNLKAMEASEGLRTQIGLQKQLHEQLEIQRKLQLQVEEHSKYLEMVIAKQGESLKLLGALPRFQHASTPAVGHKEAYQEQRADTDSAEESHSEKE</sequence>
<keyword evidence="2" id="KW-1185">Reference proteome</keyword>
<reference evidence="1" key="2">
    <citation type="submission" date="2025-09" db="UniProtKB">
        <authorList>
            <consortium name="EnsemblPlants"/>
        </authorList>
    </citation>
    <scope>IDENTIFICATION</scope>
</reference>
<dbReference type="EnsemblPlants" id="AVESA.00010b.r2.6DG1152900.1">
    <property type="protein sequence ID" value="AVESA.00010b.r2.6DG1152900.1.CDS"/>
    <property type="gene ID" value="AVESA.00010b.r2.6DG1152900"/>
</dbReference>
<organism evidence="1 2">
    <name type="scientific">Avena sativa</name>
    <name type="common">Oat</name>
    <dbReference type="NCBI Taxonomy" id="4498"/>
    <lineage>
        <taxon>Eukaryota</taxon>
        <taxon>Viridiplantae</taxon>
        <taxon>Streptophyta</taxon>
        <taxon>Embryophyta</taxon>
        <taxon>Tracheophyta</taxon>
        <taxon>Spermatophyta</taxon>
        <taxon>Magnoliopsida</taxon>
        <taxon>Liliopsida</taxon>
        <taxon>Poales</taxon>
        <taxon>Poaceae</taxon>
        <taxon>BOP clade</taxon>
        <taxon>Pooideae</taxon>
        <taxon>Poodae</taxon>
        <taxon>Poeae</taxon>
        <taxon>Poeae Chloroplast Group 1 (Aveneae type)</taxon>
        <taxon>Aveninae</taxon>
        <taxon>Avena</taxon>
    </lineage>
</organism>
<evidence type="ECO:0000313" key="1">
    <source>
        <dbReference type="EnsemblPlants" id="AVESA.00010b.r2.6DG1152900.1.CDS"/>
    </source>
</evidence>
<evidence type="ECO:0000313" key="2">
    <source>
        <dbReference type="Proteomes" id="UP001732700"/>
    </source>
</evidence>